<dbReference type="OrthoDB" id="7220099at2"/>
<sequence>MKIEMGKKYKTRDGKPVRILCVDRDNEVFKVVALVTGRYGEETWNYTAAGTRGAVDTGLDLVEVKPSVFRPVWSNGNVGVAFGDPERAARGGQSSCSGFDDVMFIGVLELFQDGSAPVFHPAGECNG</sequence>
<organism evidence="1 2">
    <name type="scientific">Candidimonas nitroreducens</name>
    <dbReference type="NCBI Taxonomy" id="683354"/>
    <lineage>
        <taxon>Bacteria</taxon>
        <taxon>Pseudomonadati</taxon>
        <taxon>Pseudomonadota</taxon>
        <taxon>Betaproteobacteria</taxon>
        <taxon>Burkholderiales</taxon>
        <taxon>Alcaligenaceae</taxon>
        <taxon>Candidimonas</taxon>
    </lineage>
</organism>
<dbReference type="Proteomes" id="UP000214603">
    <property type="component" value="Unassembled WGS sequence"/>
</dbReference>
<protein>
    <submittedName>
        <fullName evidence="1">Uncharacterized protein</fullName>
    </submittedName>
</protein>
<comment type="caution">
    <text evidence="1">The sequence shown here is derived from an EMBL/GenBank/DDBJ whole genome shotgun (WGS) entry which is preliminary data.</text>
</comment>
<gene>
    <name evidence="1" type="ORF">CEY11_21310</name>
</gene>
<reference evidence="2" key="1">
    <citation type="submission" date="2017-06" db="EMBL/GenBank/DDBJ databases">
        <title>Herbaspirillum phytohormonus sp. nov., isolated from the root nodule of Robinia pseudoacacia in lead-zinc mine.</title>
        <authorList>
            <person name="Fan M."/>
            <person name="Lin Y."/>
        </authorList>
    </citation>
    <scope>NUCLEOTIDE SEQUENCE [LARGE SCALE GENOMIC DNA]</scope>
    <source>
        <strain evidence="2">SC-089</strain>
    </source>
</reference>
<dbReference type="AlphaFoldDB" id="A0A225M6R2"/>
<evidence type="ECO:0000313" key="2">
    <source>
        <dbReference type="Proteomes" id="UP000214603"/>
    </source>
</evidence>
<name>A0A225M6R2_9BURK</name>
<keyword evidence="2" id="KW-1185">Reference proteome</keyword>
<evidence type="ECO:0000313" key="1">
    <source>
        <dbReference type="EMBL" id="OWT55251.1"/>
    </source>
</evidence>
<dbReference type="RefSeq" id="WP_143322990.1">
    <property type="nucleotide sequence ID" value="NZ_NJIH01000013.1"/>
</dbReference>
<dbReference type="EMBL" id="NJIH01000013">
    <property type="protein sequence ID" value="OWT55251.1"/>
    <property type="molecule type" value="Genomic_DNA"/>
</dbReference>
<proteinExistence type="predicted"/>
<accession>A0A225M6R2</accession>